<evidence type="ECO:0000313" key="3">
    <source>
        <dbReference type="Proteomes" id="UP000631114"/>
    </source>
</evidence>
<organism evidence="2 3">
    <name type="scientific">Coptis chinensis</name>
    <dbReference type="NCBI Taxonomy" id="261450"/>
    <lineage>
        <taxon>Eukaryota</taxon>
        <taxon>Viridiplantae</taxon>
        <taxon>Streptophyta</taxon>
        <taxon>Embryophyta</taxon>
        <taxon>Tracheophyta</taxon>
        <taxon>Spermatophyta</taxon>
        <taxon>Magnoliopsida</taxon>
        <taxon>Ranunculales</taxon>
        <taxon>Ranunculaceae</taxon>
        <taxon>Coptidoideae</taxon>
        <taxon>Coptis</taxon>
    </lineage>
</organism>
<dbReference type="Proteomes" id="UP000631114">
    <property type="component" value="Unassembled WGS sequence"/>
</dbReference>
<dbReference type="AlphaFoldDB" id="A0A835IIT4"/>
<evidence type="ECO:0000313" key="2">
    <source>
        <dbReference type="EMBL" id="KAF9617192.1"/>
    </source>
</evidence>
<name>A0A835IIT4_9MAGN</name>
<evidence type="ECO:0000256" key="1">
    <source>
        <dbReference type="SAM" id="MobiDB-lite"/>
    </source>
</evidence>
<dbReference type="PANTHER" id="PTHR33623:SF4">
    <property type="entry name" value="DUF4378 DOMAIN-CONTAINING PROTEIN"/>
    <property type="match status" value="1"/>
</dbReference>
<feature type="region of interest" description="Disordered" evidence="1">
    <location>
        <begin position="302"/>
        <end position="327"/>
    </location>
</feature>
<reference evidence="2 3" key="1">
    <citation type="submission" date="2020-10" db="EMBL/GenBank/DDBJ databases">
        <title>The Coptis chinensis genome and diversification of protoberbering-type alkaloids.</title>
        <authorList>
            <person name="Wang B."/>
            <person name="Shu S."/>
            <person name="Song C."/>
            <person name="Liu Y."/>
        </authorList>
    </citation>
    <scope>NUCLEOTIDE SEQUENCE [LARGE SCALE GENOMIC DNA]</scope>
    <source>
        <strain evidence="2">HL-2020</strain>
        <tissue evidence="2">Leaf</tissue>
    </source>
</reference>
<accession>A0A835IIT4</accession>
<dbReference type="EMBL" id="JADFTS010000003">
    <property type="protein sequence ID" value="KAF9617192.1"/>
    <property type="molecule type" value="Genomic_DNA"/>
</dbReference>
<gene>
    <name evidence="2" type="ORF">IFM89_035074</name>
</gene>
<dbReference type="PANTHER" id="PTHR33623">
    <property type="entry name" value="OS04G0572500 PROTEIN"/>
    <property type="match status" value="1"/>
</dbReference>
<dbReference type="OrthoDB" id="668456at2759"/>
<proteinExistence type="predicted"/>
<protein>
    <recommendedName>
        <fullName evidence="4">DUF4378 domain-containing protein</fullName>
    </recommendedName>
</protein>
<sequence>MEMERKLRKPTPKPAAMLKEYLRDDFSSCSSSGFRSFPRQSCYASVRTLLDMDLKNSRKLLPQTRPKQAKTTKITAFQKASIAVINIVKHFQFSQKQKMLPRSISRRLKRSFTKKADREIKRENSVVIKVKDILRWRSFTDEEKQKPLECTASSPVQTTITTMTTTTTSSNSWSDSDFTEFLLSSCGSSECSGENEVDECKKDLLEKKKISKRKCNEVVEDSMEKCHGDSEFKDNDQFSPVSVLGFPFEEDEDSSSSFQSSLESMERTKHKLMQKIQRFESLAKIEPLDLNKRIASLELEDSFECPSDSQSNSVNNDEKVDQEENEEYIKTEERARELLRLTNETSGKYSDKDTADGLLMDFFRDEIMEGKRAKKTSKGDECDKEFLKVATDWMNGNNALMDWRVEESRGVHVKEMERGGMWRQSEEEKGELALEMEIRILNSLMDGLLFDLLS</sequence>
<evidence type="ECO:0008006" key="4">
    <source>
        <dbReference type="Google" id="ProtNLM"/>
    </source>
</evidence>
<keyword evidence="3" id="KW-1185">Reference proteome</keyword>
<comment type="caution">
    <text evidence="2">The sequence shown here is derived from an EMBL/GenBank/DDBJ whole genome shotgun (WGS) entry which is preliminary data.</text>
</comment>